<dbReference type="PANTHER" id="PTHR34502">
    <property type="entry name" value="DUF6594 DOMAIN-CONTAINING PROTEIN-RELATED"/>
    <property type="match status" value="1"/>
</dbReference>
<dbReference type="Pfam" id="PF20237">
    <property type="entry name" value="DUF6594"/>
    <property type="match status" value="1"/>
</dbReference>
<evidence type="ECO:0000259" key="3">
    <source>
        <dbReference type="Pfam" id="PF20237"/>
    </source>
</evidence>
<feature type="transmembrane region" description="Helical" evidence="2">
    <location>
        <begin position="530"/>
        <end position="552"/>
    </location>
</feature>
<sequence>MERGFEATTAIVRQAPRPNLYRLTHDIAVAIGRIPKLLFSYQRLATPSTRPHPSTWQLTWTFRLSLNCASSRLPSTTSLRMPTRIVEQAAEPDDLSDDLAIDLPDDLPEARRERAEVMATLMPLPDDGQARTEGGQLQNEHGPDETLAADTHTPSTLPPSAVLKTLTRSETVKPSPLETTQKPQSAEDDNPLAAIQREASSLYNNHPDAYWAPRPRRRPSALDYLVESPAGTHSSAGANFGSYQISAPSNISAPPALNGHSHGDAIQERTDAMRRVGYYSLPAEGPPMSDYQRSPAFQHVVRNPPMAPSRVDAALSQVGPSMLQPGYVAEKPPMSGYQLLAAKLVGGLGGRPVTPMYRRFEALNHRLLLYMQADLVELEKELQLLDSRDTMERGYGMLPASRRQERWSNSPLAQQRTEVLGQIGYKLSQYNRVMASARKTHKMAIPSLHEIVEYKTYLAANRLLADEETSFLDAPDDLLALAVFVAVLVPVFTFAIIPGFAGRITVVALVGASIGLSLVQSGLADLLDRGALDWVLCAGAYGAVMAVVAGAVA</sequence>
<gene>
    <name evidence="4" type="ORF">GQ602_005224</name>
</gene>
<accession>A0A8H4Q5D3</accession>
<evidence type="ECO:0000256" key="1">
    <source>
        <dbReference type="SAM" id="MobiDB-lite"/>
    </source>
</evidence>
<dbReference type="PANTHER" id="PTHR34502:SF6">
    <property type="entry name" value="DUF6594 DOMAIN-CONTAINING PROTEIN"/>
    <property type="match status" value="1"/>
</dbReference>
<name>A0A8H4Q5D3_9HYPO</name>
<evidence type="ECO:0000256" key="2">
    <source>
        <dbReference type="SAM" id="Phobius"/>
    </source>
</evidence>
<dbReference type="EMBL" id="JAACLJ010000005">
    <property type="protein sequence ID" value="KAF4585919.1"/>
    <property type="molecule type" value="Genomic_DNA"/>
</dbReference>
<keyword evidence="5" id="KW-1185">Reference proteome</keyword>
<dbReference type="Proteomes" id="UP000562929">
    <property type="component" value="Unassembled WGS sequence"/>
</dbReference>
<feature type="transmembrane region" description="Helical" evidence="2">
    <location>
        <begin position="478"/>
        <end position="497"/>
    </location>
</feature>
<keyword evidence="2" id="KW-0812">Transmembrane</keyword>
<reference evidence="4 5" key="1">
    <citation type="journal article" date="2020" name="G3 (Bethesda)">
        <title>Genetic Underpinnings of Host Manipulation by Ophiocordyceps as Revealed by Comparative Transcriptomics.</title>
        <authorList>
            <person name="Will I."/>
            <person name="Das B."/>
            <person name="Trinh T."/>
            <person name="Brachmann A."/>
            <person name="Ohm R.A."/>
            <person name="de Bekker C."/>
        </authorList>
    </citation>
    <scope>NUCLEOTIDE SEQUENCE [LARGE SCALE GENOMIC DNA]</scope>
    <source>
        <strain evidence="4 5">EC05</strain>
    </source>
</reference>
<evidence type="ECO:0000313" key="5">
    <source>
        <dbReference type="Proteomes" id="UP000562929"/>
    </source>
</evidence>
<proteinExistence type="predicted"/>
<feature type="domain" description="DUF6594" evidence="3">
    <location>
        <begin position="337"/>
        <end position="481"/>
    </location>
</feature>
<evidence type="ECO:0000313" key="4">
    <source>
        <dbReference type="EMBL" id="KAF4585919.1"/>
    </source>
</evidence>
<keyword evidence="2" id="KW-0472">Membrane</keyword>
<comment type="caution">
    <text evidence="4">The sequence shown here is derived from an EMBL/GenBank/DDBJ whole genome shotgun (WGS) entry which is preliminary data.</text>
</comment>
<protein>
    <recommendedName>
        <fullName evidence="3">DUF6594 domain-containing protein</fullName>
    </recommendedName>
</protein>
<organism evidence="4 5">
    <name type="scientific">Ophiocordyceps camponoti-floridani</name>
    <dbReference type="NCBI Taxonomy" id="2030778"/>
    <lineage>
        <taxon>Eukaryota</taxon>
        <taxon>Fungi</taxon>
        <taxon>Dikarya</taxon>
        <taxon>Ascomycota</taxon>
        <taxon>Pezizomycotina</taxon>
        <taxon>Sordariomycetes</taxon>
        <taxon>Hypocreomycetidae</taxon>
        <taxon>Hypocreales</taxon>
        <taxon>Ophiocordycipitaceae</taxon>
        <taxon>Ophiocordyceps</taxon>
    </lineage>
</organism>
<feature type="transmembrane region" description="Helical" evidence="2">
    <location>
        <begin position="504"/>
        <end position="524"/>
    </location>
</feature>
<dbReference type="InterPro" id="IPR046529">
    <property type="entry name" value="DUF6594"/>
</dbReference>
<feature type="region of interest" description="Disordered" evidence="1">
    <location>
        <begin position="123"/>
        <end position="190"/>
    </location>
</feature>
<dbReference type="AlphaFoldDB" id="A0A8H4Q5D3"/>
<dbReference type="OrthoDB" id="5416037at2759"/>
<keyword evidence="2" id="KW-1133">Transmembrane helix</keyword>